<keyword evidence="6" id="KW-1185">Reference proteome</keyword>
<dbReference type="PANTHER" id="PTHR43098">
    <property type="entry name" value="L-ORNITHINE N(5)-MONOOXYGENASE-RELATED"/>
    <property type="match status" value="1"/>
</dbReference>
<gene>
    <name evidence="5" type="ORF">LTR05_008355</name>
</gene>
<keyword evidence="4" id="KW-0560">Oxidoreductase</keyword>
<evidence type="ECO:0000313" key="6">
    <source>
        <dbReference type="Proteomes" id="UP001309876"/>
    </source>
</evidence>
<dbReference type="InterPro" id="IPR002347">
    <property type="entry name" value="SDR_fam"/>
</dbReference>
<dbReference type="CDD" id="cd05233">
    <property type="entry name" value="SDR_c"/>
    <property type="match status" value="1"/>
</dbReference>
<protein>
    <submittedName>
        <fullName evidence="5">Uncharacterized protein</fullName>
    </submittedName>
</protein>
<dbReference type="Proteomes" id="UP001309876">
    <property type="component" value="Unassembled WGS sequence"/>
</dbReference>
<dbReference type="GO" id="GO:0004499">
    <property type="term" value="F:N,N-dimethylaniline monooxygenase activity"/>
    <property type="evidence" value="ECO:0007669"/>
    <property type="project" value="InterPro"/>
</dbReference>
<dbReference type="InterPro" id="IPR020904">
    <property type="entry name" value="Sc_DH/Rdtase_CS"/>
</dbReference>
<dbReference type="Pfam" id="PF00743">
    <property type="entry name" value="FMO-like"/>
    <property type="match status" value="1"/>
</dbReference>
<dbReference type="Pfam" id="PF13561">
    <property type="entry name" value="adh_short_C2"/>
    <property type="match status" value="1"/>
</dbReference>
<dbReference type="SUPFAM" id="SSF51735">
    <property type="entry name" value="NAD(P)-binding Rossmann-fold domains"/>
    <property type="match status" value="1"/>
</dbReference>
<dbReference type="GO" id="GO:0050661">
    <property type="term" value="F:NADP binding"/>
    <property type="evidence" value="ECO:0007669"/>
    <property type="project" value="InterPro"/>
</dbReference>
<dbReference type="EMBL" id="JAVRRJ010000011">
    <property type="protein sequence ID" value="KAK5081038.1"/>
    <property type="molecule type" value="Genomic_DNA"/>
</dbReference>
<dbReference type="Gene3D" id="3.50.50.60">
    <property type="entry name" value="FAD/NAD(P)-binding domain"/>
    <property type="match status" value="1"/>
</dbReference>
<evidence type="ECO:0000256" key="1">
    <source>
        <dbReference type="ARBA" id="ARBA00022630"/>
    </source>
</evidence>
<dbReference type="FunFam" id="3.40.50.720:FF:000084">
    <property type="entry name" value="Short-chain dehydrogenase reductase"/>
    <property type="match status" value="1"/>
</dbReference>
<organism evidence="5 6">
    <name type="scientific">Lithohypha guttulata</name>
    <dbReference type="NCBI Taxonomy" id="1690604"/>
    <lineage>
        <taxon>Eukaryota</taxon>
        <taxon>Fungi</taxon>
        <taxon>Dikarya</taxon>
        <taxon>Ascomycota</taxon>
        <taxon>Pezizomycotina</taxon>
        <taxon>Eurotiomycetes</taxon>
        <taxon>Chaetothyriomycetidae</taxon>
        <taxon>Chaetothyriales</taxon>
        <taxon>Trichomeriaceae</taxon>
        <taxon>Lithohypha</taxon>
    </lineage>
</organism>
<keyword evidence="1" id="KW-0285">Flavoprotein</keyword>
<dbReference type="PROSITE" id="PS00061">
    <property type="entry name" value="ADH_SHORT"/>
    <property type="match status" value="1"/>
</dbReference>
<evidence type="ECO:0000256" key="4">
    <source>
        <dbReference type="ARBA" id="ARBA00023002"/>
    </source>
</evidence>
<evidence type="ECO:0000313" key="5">
    <source>
        <dbReference type="EMBL" id="KAK5081038.1"/>
    </source>
</evidence>
<evidence type="ECO:0000256" key="2">
    <source>
        <dbReference type="ARBA" id="ARBA00022827"/>
    </source>
</evidence>
<dbReference type="PRINTS" id="PR00081">
    <property type="entry name" value="GDHRDH"/>
</dbReference>
<comment type="caution">
    <text evidence="5">The sequence shown here is derived from an EMBL/GenBank/DDBJ whole genome shotgun (WGS) entry which is preliminary data.</text>
</comment>
<dbReference type="InterPro" id="IPR036188">
    <property type="entry name" value="FAD/NAD-bd_sf"/>
</dbReference>
<keyword evidence="2" id="KW-0274">FAD</keyword>
<dbReference type="Gene3D" id="3.40.50.720">
    <property type="entry name" value="NAD(P)-binding Rossmann-like Domain"/>
    <property type="match status" value="1"/>
</dbReference>
<proteinExistence type="predicted"/>
<name>A0AAN7SUL5_9EURO</name>
<dbReference type="PRINTS" id="PR00080">
    <property type="entry name" value="SDRFAMILY"/>
</dbReference>
<accession>A0AAN7SUL5</accession>
<dbReference type="InterPro" id="IPR020946">
    <property type="entry name" value="Flavin_mOase-like"/>
</dbReference>
<dbReference type="AlphaFoldDB" id="A0AAN7SUL5"/>
<dbReference type="InterPro" id="IPR050775">
    <property type="entry name" value="FAD-binding_Monooxygenases"/>
</dbReference>
<dbReference type="GO" id="GO:0050660">
    <property type="term" value="F:flavin adenine dinucleotide binding"/>
    <property type="evidence" value="ECO:0007669"/>
    <property type="project" value="InterPro"/>
</dbReference>
<dbReference type="PANTHER" id="PTHR43098:SF5">
    <property type="entry name" value="DUAL-FUNCTIONAL MONOOXYGENASE_METHYLTRANSFERASE PSOF"/>
    <property type="match status" value="1"/>
</dbReference>
<evidence type="ECO:0000256" key="3">
    <source>
        <dbReference type="ARBA" id="ARBA00022857"/>
    </source>
</evidence>
<reference evidence="5 6" key="1">
    <citation type="submission" date="2023-08" db="EMBL/GenBank/DDBJ databases">
        <title>Black Yeasts Isolated from many extreme environments.</title>
        <authorList>
            <person name="Coleine C."/>
            <person name="Stajich J.E."/>
            <person name="Selbmann L."/>
        </authorList>
    </citation>
    <scope>NUCLEOTIDE SEQUENCE [LARGE SCALE GENOMIC DNA]</scope>
    <source>
        <strain evidence="5 6">CCFEE 5910</strain>
    </source>
</reference>
<keyword evidence="3" id="KW-0521">NADP</keyword>
<dbReference type="InterPro" id="IPR036291">
    <property type="entry name" value="NAD(P)-bd_dom_sf"/>
</dbReference>
<sequence length="757" mass="83440">MGSMPVLTKYDVLIIGAGLSGICALHHIRQRFSTWRVSILEAGTGVGGTWFWNRYPGARFDSESISYCFSWDKELLEEWHWKEAFSPQPETLRYIERVCEKHQLYDHIQFNTRIKSARWQDATRTWLFTDEAGAEYETKFFVSCLGFLSSPTLPDIPGIETFAGQAFHTSRWPADFDMSRDLAGKRIGVIGTGATGIQTITEVAKEPSIKSLTVFQRTANWSAPLRNWTISEDEMVQHRQNYVTTFQRCNQTPMCFLHQADPRKSSQVTDEERLELWERMYSQPGFGKWLGVFSDTYTDRAANKLYSDFMAEKIRSRVKDPQVANKLIPKNHGFGTRRVPLESGYFEAFNRGNVCLVDLQETPIAQITPHGISLTEGTVHDLDVLVYATGFDAITGAFAAIDWQAKSACPLLGNSQTNTNAVWVDFNPRTFLGILVPSMPNTFMVLGPHQPFGNATRSIEHAVEVICEMLQYCKDNDFTYVEPSEKAADQWTEHVVECSKGALSNEVDSWMTGVNKNVAGKTIAVTGAASGMGLETAMLLASRGAIMSLADLNASAVEAAAKSLPNSDNHIFTVVDVRKSADVDHWIKTTVERLGKLDGAVNMAGVITPATPIADMTDEAWAFTFDVNARGVFACLRAQVRAMTAGGSIVSAASTFGQFGAPGNAAYCASKAAVIGLTRTAAKENSHIRINCVAPGSVNTPMSRGEDPEDVKRGLQVTVQKRRAEPIEIARVIAFLLSEEASFVTGAVYNVDGGWVC</sequence>
<dbReference type="SUPFAM" id="SSF51905">
    <property type="entry name" value="FAD/NAD(P)-binding domain"/>
    <property type="match status" value="2"/>
</dbReference>